<proteinExistence type="predicted"/>
<dbReference type="AlphaFoldDB" id="A0A0V0H639"/>
<organism evidence="1">
    <name type="scientific">Solanum chacoense</name>
    <name type="common">Chaco potato</name>
    <dbReference type="NCBI Taxonomy" id="4108"/>
    <lineage>
        <taxon>Eukaryota</taxon>
        <taxon>Viridiplantae</taxon>
        <taxon>Streptophyta</taxon>
        <taxon>Embryophyta</taxon>
        <taxon>Tracheophyta</taxon>
        <taxon>Spermatophyta</taxon>
        <taxon>Magnoliopsida</taxon>
        <taxon>eudicotyledons</taxon>
        <taxon>Gunneridae</taxon>
        <taxon>Pentapetalae</taxon>
        <taxon>asterids</taxon>
        <taxon>lamiids</taxon>
        <taxon>Solanales</taxon>
        <taxon>Solanaceae</taxon>
        <taxon>Solanoideae</taxon>
        <taxon>Solaneae</taxon>
        <taxon>Solanum</taxon>
    </lineage>
</organism>
<protein>
    <submittedName>
        <fullName evidence="1">Putative ovule protein</fullName>
    </submittedName>
</protein>
<sequence>FFTFFQQKLIPNFLCGFCTHSPFLSSPSLSSTIEVFFSLLTTDGDFCRCSNLMFFCFPASFPIRGAEWLSVATNCVSFFEFCYSLYLFYLNVREV</sequence>
<name>A0A0V0H639_SOLCH</name>
<evidence type="ECO:0000313" key="1">
    <source>
        <dbReference type="EMBL" id="JAP15651.1"/>
    </source>
</evidence>
<reference evidence="1" key="1">
    <citation type="submission" date="2015-12" db="EMBL/GenBank/DDBJ databases">
        <title>Gene expression during late stages of embryo sac development: a critical building block for successful pollen-pistil interactions.</title>
        <authorList>
            <person name="Liu Y."/>
            <person name="Joly V."/>
            <person name="Sabar M."/>
            <person name="Matton D.P."/>
        </authorList>
    </citation>
    <scope>NUCLEOTIDE SEQUENCE</scope>
</reference>
<accession>A0A0V0H639</accession>
<feature type="non-terminal residue" evidence="1">
    <location>
        <position position="1"/>
    </location>
</feature>
<dbReference type="EMBL" id="GEDG01024860">
    <property type="protein sequence ID" value="JAP15651.1"/>
    <property type="molecule type" value="Transcribed_RNA"/>
</dbReference>